<feature type="region of interest" description="Disordered" evidence="1">
    <location>
        <begin position="50"/>
        <end position="82"/>
    </location>
</feature>
<dbReference type="EMBL" id="ABCA03000051">
    <property type="protein sequence ID" value="EDS00102.1"/>
    <property type="molecule type" value="Genomic_DNA"/>
</dbReference>
<proteinExistence type="predicted"/>
<reference evidence="2" key="2">
    <citation type="submission" date="2014-06" db="EMBL/GenBank/DDBJ databases">
        <title>Draft genome sequence of Eubacterium siraeum (DSM 15702).</title>
        <authorList>
            <person name="Sudarsanam P."/>
            <person name="Ley R."/>
            <person name="Guruge J."/>
            <person name="Turnbaugh P.J."/>
            <person name="Mahowald M."/>
            <person name="Liep D."/>
            <person name="Gordon J."/>
        </authorList>
    </citation>
    <scope>NUCLEOTIDE SEQUENCE</scope>
    <source>
        <strain evidence="2">DSM 15702</strain>
    </source>
</reference>
<sequence length="177" mass="19574">MVRGLGYNKINKINADYFRHRRIYMKPKQIISLALMLGLSVTVINGCGTKEDSSANNNEESAYAVSSEMKEESISTTKPEAEKKTHSEYVKTYSVYAEQGAVVTWYDSQTGQFRYKDKCETCGQVASSEHSGGLFVGEGSSYNAGFTCTNSDCSMWGKSQRAIISCSTSGEWIEVDD</sequence>
<organism evidence="2 3">
    <name type="scientific">[Eubacterium] siraeum DSM 15702</name>
    <dbReference type="NCBI Taxonomy" id="428128"/>
    <lineage>
        <taxon>Bacteria</taxon>
        <taxon>Bacillati</taxon>
        <taxon>Bacillota</taxon>
        <taxon>Clostridia</taxon>
        <taxon>Eubacteriales</taxon>
        <taxon>Oscillospiraceae</taxon>
        <taxon>Oscillospiraceae incertae sedis</taxon>
    </lineage>
</organism>
<feature type="compositionally biased region" description="Basic and acidic residues" evidence="1">
    <location>
        <begin position="68"/>
        <end position="82"/>
    </location>
</feature>
<reference evidence="2" key="1">
    <citation type="submission" date="2007-10" db="EMBL/GenBank/DDBJ databases">
        <authorList>
            <person name="Fulton L."/>
            <person name="Clifton S."/>
            <person name="Fulton B."/>
            <person name="Xu J."/>
            <person name="Minx P."/>
            <person name="Pepin K.H."/>
            <person name="Johnson M."/>
            <person name="Thiruvilangam P."/>
            <person name="Bhonagiri V."/>
            <person name="Nash W.E."/>
            <person name="Mardis E.R."/>
            <person name="Wilson R.K."/>
        </authorList>
    </citation>
    <scope>NUCLEOTIDE SEQUENCE [LARGE SCALE GENOMIC DNA]</scope>
    <source>
        <strain evidence="2">DSM 15702</strain>
    </source>
</reference>
<accession>B0MQC2</accession>
<evidence type="ECO:0000313" key="3">
    <source>
        <dbReference type="Proteomes" id="UP000005326"/>
    </source>
</evidence>
<protein>
    <submittedName>
        <fullName evidence="2">Uncharacterized protein</fullName>
    </submittedName>
</protein>
<evidence type="ECO:0000313" key="2">
    <source>
        <dbReference type="EMBL" id="EDS00102.1"/>
    </source>
</evidence>
<dbReference type="Proteomes" id="UP000005326">
    <property type="component" value="Unassembled WGS sequence"/>
</dbReference>
<gene>
    <name evidence="2" type="ORF">EUBSIR_02039</name>
</gene>
<evidence type="ECO:0000256" key="1">
    <source>
        <dbReference type="SAM" id="MobiDB-lite"/>
    </source>
</evidence>
<dbReference type="AlphaFoldDB" id="B0MQC2"/>
<name>B0MQC2_9FIRM</name>
<comment type="caution">
    <text evidence="2">The sequence shown here is derived from an EMBL/GenBank/DDBJ whole genome shotgun (WGS) entry which is preliminary data.</text>
</comment>
<keyword evidence="3" id="KW-1185">Reference proteome</keyword>